<proteinExistence type="predicted"/>
<gene>
    <name evidence="4" type="ORF">EV702DRAFT_1192270</name>
</gene>
<dbReference type="AlphaFoldDB" id="A0A9P7D849"/>
<feature type="repeat" description="WD" evidence="3">
    <location>
        <begin position="45"/>
        <end position="88"/>
    </location>
</feature>
<evidence type="ECO:0000256" key="2">
    <source>
        <dbReference type="ARBA" id="ARBA00022737"/>
    </source>
</evidence>
<dbReference type="Gene3D" id="2.130.10.10">
    <property type="entry name" value="YVTN repeat-like/Quinoprotein amine dehydrogenase"/>
    <property type="match status" value="2"/>
</dbReference>
<feature type="repeat" description="WD" evidence="3">
    <location>
        <begin position="264"/>
        <end position="305"/>
    </location>
</feature>
<reference evidence="4" key="1">
    <citation type="journal article" date="2020" name="New Phytol.">
        <title>Comparative genomics reveals dynamic genome evolution in host specialist ectomycorrhizal fungi.</title>
        <authorList>
            <person name="Lofgren L.A."/>
            <person name="Nguyen N.H."/>
            <person name="Vilgalys R."/>
            <person name="Ruytinx J."/>
            <person name="Liao H.L."/>
            <person name="Branco S."/>
            <person name="Kuo A."/>
            <person name="LaButti K."/>
            <person name="Lipzen A."/>
            <person name="Andreopoulos W."/>
            <person name="Pangilinan J."/>
            <person name="Riley R."/>
            <person name="Hundley H."/>
            <person name="Na H."/>
            <person name="Barry K."/>
            <person name="Grigoriev I.V."/>
            <person name="Stajich J.E."/>
            <person name="Kennedy P.G."/>
        </authorList>
    </citation>
    <scope>NUCLEOTIDE SEQUENCE</scope>
    <source>
        <strain evidence="4">DOB743</strain>
    </source>
</reference>
<dbReference type="InterPro" id="IPR015943">
    <property type="entry name" value="WD40/YVTN_repeat-like_dom_sf"/>
</dbReference>
<dbReference type="InterPro" id="IPR011990">
    <property type="entry name" value="TPR-like_helical_dom_sf"/>
</dbReference>
<feature type="repeat" description="WD" evidence="3">
    <location>
        <begin position="2"/>
        <end position="43"/>
    </location>
</feature>
<protein>
    <submittedName>
        <fullName evidence="4">WD40-repeat-containing domain protein</fullName>
    </submittedName>
</protein>
<feature type="repeat" description="WD" evidence="3">
    <location>
        <begin position="135"/>
        <end position="165"/>
    </location>
</feature>
<dbReference type="SUPFAM" id="SSF50978">
    <property type="entry name" value="WD40 repeat-like"/>
    <property type="match status" value="1"/>
</dbReference>
<evidence type="ECO:0000313" key="4">
    <source>
        <dbReference type="EMBL" id="KAG1782597.1"/>
    </source>
</evidence>
<dbReference type="SUPFAM" id="SSF48452">
    <property type="entry name" value="TPR-like"/>
    <property type="match status" value="1"/>
</dbReference>
<dbReference type="CDD" id="cd00200">
    <property type="entry name" value="WD40"/>
    <property type="match status" value="1"/>
</dbReference>
<comment type="caution">
    <text evidence="4">The sequence shown here is derived from an EMBL/GenBank/DDBJ whole genome shotgun (WGS) entry which is preliminary data.</text>
</comment>
<evidence type="ECO:0000256" key="1">
    <source>
        <dbReference type="ARBA" id="ARBA00022574"/>
    </source>
</evidence>
<dbReference type="PROSITE" id="PS00678">
    <property type="entry name" value="WD_REPEATS_1"/>
    <property type="match status" value="2"/>
</dbReference>
<dbReference type="Pfam" id="PF00400">
    <property type="entry name" value="WD40"/>
    <property type="match status" value="7"/>
</dbReference>
<dbReference type="SMART" id="SM00320">
    <property type="entry name" value="WD40"/>
    <property type="match status" value="7"/>
</dbReference>
<dbReference type="Proteomes" id="UP000714275">
    <property type="component" value="Unassembled WGS sequence"/>
</dbReference>
<accession>A0A9P7D849</accession>
<dbReference type="InterPro" id="IPR050505">
    <property type="entry name" value="WDR55/POC1"/>
</dbReference>
<dbReference type="Gene3D" id="1.25.40.10">
    <property type="entry name" value="Tetratricopeptide repeat domain"/>
    <property type="match status" value="1"/>
</dbReference>
<dbReference type="PANTHER" id="PTHR44019">
    <property type="entry name" value="WD REPEAT-CONTAINING PROTEIN 55"/>
    <property type="match status" value="1"/>
</dbReference>
<keyword evidence="2" id="KW-0677">Repeat</keyword>
<keyword evidence="1 3" id="KW-0853">WD repeat</keyword>
<feature type="repeat" description="WD" evidence="3">
    <location>
        <begin position="179"/>
        <end position="220"/>
    </location>
</feature>
<dbReference type="PRINTS" id="PR00320">
    <property type="entry name" value="GPROTEINBRPT"/>
</dbReference>
<dbReference type="PROSITE" id="PS50082">
    <property type="entry name" value="WD_REPEATS_2"/>
    <property type="match status" value="6"/>
</dbReference>
<name>A0A9P7D849_9AGAM</name>
<dbReference type="InterPro" id="IPR020472">
    <property type="entry name" value="WD40_PAC1"/>
</dbReference>
<dbReference type="InterPro" id="IPR036322">
    <property type="entry name" value="WD40_repeat_dom_sf"/>
</dbReference>
<dbReference type="InterPro" id="IPR019775">
    <property type="entry name" value="WD40_repeat_CS"/>
</dbReference>
<organism evidence="4 5">
    <name type="scientific">Suillus placidus</name>
    <dbReference type="NCBI Taxonomy" id="48579"/>
    <lineage>
        <taxon>Eukaryota</taxon>
        <taxon>Fungi</taxon>
        <taxon>Dikarya</taxon>
        <taxon>Basidiomycota</taxon>
        <taxon>Agaricomycotina</taxon>
        <taxon>Agaricomycetes</taxon>
        <taxon>Agaricomycetidae</taxon>
        <taxon>Boletales</taxon>
        <taxon>Suillineae</taxon>
        <taxon>Suillaceae</taxon>
        <taxon>Suillus</taxon>
    </lineage>
</organism>
<feature type="repeat" description="WD" evidence="3">
    <location>
        <begin position="222"/>
        <end position="263"/>
    </location>
</feature>
<evidence type="ECO:0000256" key="3">
    <source>
        <dbReference type="PROSITE-ProRule" id="PRU00221"/>
    </source>
</evidence>
<dbReference type="OrthoDB" id="2654985at2759"/>
<dbReference type="InterPro" id="IPR001680">
    <property type="entry name" value="WD40_rpt"/>
</dbReference>
<dbReference type="EMBL" id="JABBWD010000003">
    <property type="protein sequence ID" value="KAG1782597.1"/>
    <property type="molecule type" value="Genomic_DNA"/>
</dbReference>
<dbReference type="PANTHER" id="PTHR44019:SF8">
    <property type="entry name" value="POC1 CENTRIOLAR PROTEIN HOMOLOG"/>
    <property type="match status" value="1"/>
</dbReference>
<dbReference type="PROSITE" id="PS50294">
    <property type="entry name" value="WD_REPEATS_REGION"/>
    <property type="match status" value="3"/>
</dbReference>
<sequence length="665" mass="74665">MMRGHTDGVYAAAFFKDGRRVATCSYDYTVRIWDVEKGELVGAPFEGHRSWVKSLSLSPDEKRIAGGGDNRDNTIIIWDVESNQKLLQLKNHESLRGVWSLCFSPDGTKLATAGGVPENTVIIWDVKTGAMLQTFKGHRSSVYSVAFSPDGLKLASVSKGTGIRVCRADNVAEELLKIKDEDDRVIRSIVWSPGGQQLLSASESKTVKFWNSSNGDQIGQPCIGHTHPITSLAISSGGSFIATASEDGTVRLWNTQTHKQIGQSLEHSAQVHSVAISPNEELVVSGDHDGVVWLWSIENMREQHDAEERILEDERLRLLFGNDMQLPVTVRGRDNNINNDELTGDQHYLFNVSCSPSMRLLIQWNVNLLYADSWYNTTIPNAFIAESLHPDEELPPTQETDDADDNNHNSYANRSIVRARNSEWDNALQDAVKVRHSACYEAVDNMLTRICHIVDCHPTLVIGLHFKGIALCGNKQLYDAMEAFDLAFIFSNRDPITIDFLLLIKAVALFNAGRHDEAMRRIQELAAAYQRSDTLPCSVVNSYLRVQLAIIAFDNGRYSEAADRLNDNIPSITDLFSRGALPDPRLKIFTVLFGWDLDSVWQTVNQRRCEAFLRADRVFEAVESHQYMMRRTIEEVANPSCLEWSTGEYVRVLDDFNIETHSSVD</sequence>
<keyword evidence="5" id="KW-1185">Reference proteome</keyword>
<evidence type="ECO:0000313" key="5">
    <source>
        <dbReference type="Proteomes" id="UP000714275"/>
    </source>
</evidence>